<evidence type="ECO:0000256" key="1">
    <source>
        <dbReference type="ARBA" id="ARBA00004167"/>
    </source>
</evidence>
<keyword evidence="7" id="KW-1185">Reference proteome</keyword>
<organism evidence="6 7">
    <name type="scientific">Candidatus Odyssella acanthamoebae</name>
    <dbReference type="NCBI Taxonomy" id="91604"/>
    <lineage>
        <taxon>Bacteria</taxon>
        <taxon>Pseudomonadati</taxon>
        <taxon>Pseudomonadota</taxon>
        <taxon>Alphaproteobacteria</taxon>
        <taxon>Holosporales</taxon>
        <taxon>Candidatus Paracaedibacteraceae</taxon>
        <taxon>Candidatus Odyssella</taxon>
    </lineage>
</organism>
<name>A0A077AZ23_9PROT</name>
<feature type="domain" description="Translocation and assembly module TamB C-terminal" evidence="5">
    <location>
        <begin position="2"/>
        <end position="213"/>
    </location>
</feature>
<dbReference type="Proteomes" id="UP000028926">
    <property type="component" value="Chromosome"/>
</dbReference>
<keyword evidence="2" id="KW-0812">Transmembrane</keyword>
<dbReference type="PANTHER" id="PTHR36985">
    <property type="entry name" value="TRANSLOCATION AND ASSEMBLY MODULE SUBUNIT TAMB"/>
    <property type="match status" value="1"/>
</dbReference>
<dbReference type="Pfam" id="PF04357">
    <property type="entry name" value="TamB"/>
    <property type="match status" value="1"/>
</dbReference>
<dbReference type="KEGG" id="paca:ID47_03095"/>
<keyword evidence="4" id="KW-0472">Membrane</keyword>
<sequence length="214" mass="22974">MRGSINAPHIEGSINSISGRLDISSKRLALAPSSVTFKTHNGDIIPVLDIKATKQVREYDAFIALSGPSNNPNIEFISLPALPTEDVIALILFDKPMAEVSAAQSLQLATTMAAVKAGNFKGGAFDSLNQLLGVDDISLQKAEVSEAVDDDKQSYSLSIGKQMSKRVYVGVEQGLQQEVGTKLKVKVDVTKKTKLDIETGTENTAAGYGLEFRY</sequence>
<dbReference type="eggNOG" id="COG2911">
    <property type="taxonomic scope" value="Bacteria"/>
</dbReference>
<dbReference type="EMBL" id="CP008941">
    <property type="protein sequence ID" value="AIK95940.1"/>
    <property type="molecule type" value="Genomic_DNA"/>
</dbReference>
<accession>A0A077AZ23</accession>
<dbReference type="GO" id="GO:0005886">
    <property type="term" value="C:plasma membrane"/>
    <property type="evidence" value="ECO:0007669"/>
    <property type="project" value="InterPro"/>
</dbReference>
<evidence type="ECO:0000259" key="5">
    <source>
        <dbReference type="Pfam" id="PF04357"/>
    </source>
</evidence>
<dbReference type="AlphaFoldDB" id="A0A077AZ23"/>
<evidence type="ECO:0000256" key="3">
    <source>
        <dbReference type="ARBA" id="ARBA00022989"/>
    </source>
</evidence>
<reference evidence="6 7" key="1">
    <citation type="submission" date="2014-07" db="EMBL/GenBank/DDBJ databases">
        <title>Comparative genomic insights into amoeba endosymbionts belonging to the families of Holosporaceae and Candidatus Midichloriaceae within Rickettsiales.</title>
        <authorList>
            <person name="Wang Z."/>
            <person name="Wu M."/>
        </authorList>
    </citation>
    <scope>NUCLEOTIDE SEQUENCE [LARGE SCALE GENOMIC DNA]</scope>
    <source>
        <strain evidence="6">PRA3</strain>
    </source>
</reference>
<evidence type="ECO:0000313" key="7">
    <source>
        <dbReference type="Proteomes" id="UP000028926"/>
    </source>
</evidence>
<dbReference type="GO" id="GO:0009306">
    <property type="term" value="P:protein secretion"/>
    <property type="evidence" value="ECO:0007669"/>
    <property type="project" value="InterPro"/>
</dbReference>
<comment type="subcellular location">
    <subcellularLocation>
        <location evidence="1">Membrane</location>
        <topology evidence="1">Single-pass membrane protein</topology>
    </subcellularLocation>
</comment>
<evidence type="ECO:0000313" key="6">
    <source>
        <dbReference type="EMBL" id="AIK95940.1"/>
    </source>
</evidence>
<keyword evidence="3" id="KW-1133">Transmembrane helix</keyword>
<protein>
    <recommendedName>
        <fullName evidence="5">Translocation and assembly module TamB C-terminal domain-containing protein</fullName>
    </recommendedName>
</protein>
<dbReference type="HOGENOM" id="CLU_1286863_0_0_5"/>
<proteinExistence type="predicted"/>
<dbReference type="GO" id="GO:0097347">
    <property type="term" value="C:TAM protein secretion complex"/>
    <property type="evidence" value="ECO:0007669"/>
    <property type="project" value="TreeGrafter"/>
</dbReference>
<dbReference type="STRING" id="91604.ID47_03095"/>
<evidence type="ECO:0000256" key="4">
    <source>
        <dbReference type="ARBA" id="ARBA00023136"/>
    </source>
</evidence>
<evidence type="ECO:0000256" key="2">
    <source>
        <dbReference type="ARBA" id="ARBA00022692"/>
    </source>
</evidence>
<gene>
    <name evidence="6" type="ORF">ID47_03095</name>
</gene>
<dbReference type="InterPro" id="IPR007452">
    <property type="entry name" value="TamB_C"/>
</dbReference>
<dbReference type="PANTHER" id="PTHR36985:SF1">
    <property type="entry name" value="TRANSLOCATION AND ASSEMBLY MODULE SUBUNIT TAMB"/>
    <property type="match status" value="1"/>
</dbReference>